<feature type="disulfide bond" evidence="7">
    <location>
        <begin position="100"/>
        <end position="106"/>
    </location>
</feature>
<accession>A0A7R9CJN8</accession>
<dbReference type="Gene3D" id="1.10.530.10">
    <property type="match status" value="1"/>
</dbReference>
<dbReference type="CDD" id="cd16890">
    <property type="entry name" value="lyz_i"/>
    <property type="match status" value="1"/>
</dbReference>
<evidence type="ECO:0000313" key="8">
    <source>
        <dbReference type="EMBL" id="CAD7397792.1"/>
    </source>
</evidence>
<evidence type="ECO:0000256" key="6">
    <source>
        <dbReference type="ARBA" id="ARBA00023295"/>
    </source>
</evidence>
<keyword evidence="6" id="KW-0326">Glycosidase</keyword>
<dbReference type="GO" id="GO:0003796">
    <property type="term" value="F:lysozyme activity"/>
    <property type="evidence" value="ECO:0007669"/>
    <property type="project" value="UniProtKB-EC"/>
</dbReference>
<dbReference type="EMBL" id="OC317582">
    <property type="protein sequence ID" value="CAD7397792.1"/>
    <property type="molecule type" value="Genomic_DNA"/>
</dbReference>
<dbReference type="AlphaFoldDB" id="A0A7R9CJN8"/>
<dbReference type="GO" id="GO:0042742">
    <property type="term" value="P:defense response to bacterium"/>
    <property type="evidence" value="ECO:0007669"/>
    <property type="project" value="UniProtKB-KW"/>
</dbReference>
<dbReference type="SUPFAM" id="SSF53955">
    <property type="entry name" value="Lysozyme-like"/>
    <property type="match status" value="1"/>
</dbReference>
<dbReference type="FunFam" id="1.10.530.10:FF:000019">
    <property type="entry name" value="lysozyme"/>
    <property type="match status" value="1"/>
</dbReference>
<evidence type="ECO:0000256" key="1">
    <source>
        <dbReference type="ARBA" id="ARBA00000632"/>
    </source>
</evidence>
<dbReference type="PANTHER" id="PTHR11195:SF22">
    <property type="entry name" value="LYSOZYME"/>
    <property type="match status" value="1"/>
</dbReference>
<gene>
    <name evidence="8" type="ORF">TCEB3V08_LOCUS4210</name>
</gene>
<feature type="disulfide bond" evidence="7">
    <location>
        <begin position="149"/>
        <end position="155"/>
    </location>
</feature>
<dbReference type="GO" id="GO:0031640">
    <property type="term" value="P:killing of cells of another organism"/>
    <property type="evidence" value="ECO:0007669"/>
    <property type="project" value="UniProtKB-KW"/>
</dbReference>
<dbReference type="PROSITE" id="PS51909">
    <property type="entry name" value="LYSOZYME_I"/>
    <property type="match status" value="1"/>
</dbReference>
<reference evidence="8" key="1">
    <citation type="submission" date="2020-11" db="EMBL/GenBank/DDBJ databases">
        <authorList>
            <person name="Tran Van P."/>
        </authorList>
    </citation>
    <scope>NUCLEOTIDE SEQUENCE</scope>
</reference>
<feature type="disulfide bond" evidence="7">
    <location>
        <begin position="112"/>
        <end position="117"/>
    </location>
</feature>
<keyword evidence="5" id="KW-0378">Hydrolase</keyword>
<dbReference type="InterPro" id="IPR008597">
    <property type="entry name" value="Invert_lysozyme"/>
</dbReference>
<evidence type="ECO:0000256" key="2">
    <source>
        <dbReference type="ARBA" id="ARBA00012732"/>
    </source>
</evidence>
<evidence type="ECO:0000256" key="3">
    <source>
        <dbReference type="ARBA" id="ARBA00022529"/>
    </source>
</evidence>
<dbReference type="Pfam" id="PF05497">
    <property type="entry name" value="Destabilase"/>
    <property type="match status" value="1"/>
</dbReference>
<evidence type="ECO:0000256" key="4">
    <source>
        <dbReference type="ARBA" id="ARBA00022638"/>
    </source>
</evidence>
<keyword evidence="3" id="KW-0929">Antimicrobial</keyword>
<comment type="catalytic activity">
    <reaction evidence="1">
        <text>Hydrolysis of (1-&gt;4)-beta-linkages between N-acetylmuramic acid and N-acetyl-D-glucosamine residues in a peptidoglycan and between N-acetyl-D-glucosamine residues in chitodextrins.</text>
        <dbReference type="EC" id="3.2.1.17"/>
    </reaction>
</comment>
<organism evidence="8">
    <name type="scientific">Timema cristinae</name>
    <name type="common">Walking stick</name>
    <dbReference type="NCBI Taxonomy" id="61476"/>
    <lineage>
        <taxon>Eukaryota</taxon>
        <taxon>Metazoa</taxon>
        <taxon>Ecdysozoa</taxon>
        <taxon>Arthropoda</taxon>
        <taxon>Hexapoda</taxon>
        <taxon>Insecta</taxon>
        <taxon>Pterygota</taxon>
        <taxon>Neoptera</taxon>
        <taxon>Polyneoptera</taxon>
        <taxon>Phasmatodea</taxon>
        <taxon>Timematodea</taxon>
        <taxon>Timematoidea</taxon>
        <taxon>Timematidae</taxon>
        <taxon>Timema</taxon>
    </lineage>
</organism>
<dbReference type="PANTHER" id="PTHR11195">
    <property type="entry name" value="DESTABILASE-RELATED"/>
    <property type="match status" value="1"/>
</dbReference>
<name>A0A7R9CJN8_TIMCR</name>
<protein>
    <recommendedName>
        <fullName evidence="2">lysozyme</fullName>
        <ecNumber evidence="2">3.2.1.17</ecNumber>
    </recommendedName>
</protein>
<keyword evidence="7" id="KW-1015">Disulfide bond</keyword>
<dbReference type="InterPro" id="IPR023346">
    <property type="entry name" value="Lysozyme-like_dom_sf"/>
</dbReference>
<feature type="disulfide bond" evidence="7">
    <location>
        <begin position="95"/>
        <end position="179"/>
    </location>
</feature>
<dbReference type="EC" id="3.2.1.17" evidence="2"/>
<evidence type="ECO:0000256" key="7">
    <source>
        <dbReference type="PIRSR" id="PIRSR608597-3"/>
    </source>
</evidence>
<evidence type="ECO:0000256" key="5">
    <source>
        <dbReference type="ARBA" id="ARBA00022801"/>
    </source>
</evidence>
<keyword evidence="4" id="KW-0081">Bacteriolytic enzyme</keyword>
<sequence length="220" mass="24073">MVGSPMVMSCDDITKPELAKMKSVELAVCVVIAFTCLVGCVRGEFDIVRLTSHIKMIALVSIREANELISQGIMLLSIIIGSSENNVAKAVNEICLVCICEVLSGCDRNVGCVKDVCGLFQITKPYWVDSGRPVLANDDPNDNAAFTRCASDSFCSAKAVENYTSKYRKDCNGDGVVNCFDYFAIHHFGGFGCEDNLEENFKVKLQSCLEELQDSDVDYS</sequence>
<proteinExistence type="predicted"/>